<dbReference type="PANTHER" id="PTHR43639">
    <property type="entry name" value="OXIDOREDUCTASE, SHORT-CHAIN DEHYDROGENASE/REDUCTASE FAMILY (AFU_ORTHOLOGUE AFUA_5G02870)"/>
    <property type="match status" value="1"/>
</dbReference>
<proteinExistence type="inferred from homology"/>
<sequence>MGRGIVLAAARAGASVATCYRTPGDAVTSLEHELAGTPGKHLVVRADASDPDDVERLLAACASSLGGLDAVVNNAGDYRPLPYAELTDTVWAATLQSNVTAAHLITRGALPLLSPGASIVHIGSTVAFIGMAGGVHYTTAKAALVGMTRSLARELGPLGIRVNTVSPGRIATEALDALPAADAERQRATVASFTALGRFGTVDEVARVVLFLTGEHAAYITGQSIHVDGCV</sequence>
<comment type="similarity">
    <text evidence="1">Belongs to the short-chain dehydrogenases/reductases (SDR) family.</text>
</comment>
<dbReference type="Gene3D" id="3.40.50.720">
    <property type="entry name" value="NAD(P)-binding Rossmann-like Domain"/>
    <property type="match status" value="1"/>
</dbReference>
<dbReference type="SUPFAM" id="SSF51735">
    <property type="entry name" value="NAD(P)-binding Rossmann-fold domains"/>
    <property type="match status" value="1"/>
</dbReference>
<dbReference type="PRINTS" id="PR00081">
    <property type="entry name" value="GDHRDH"/>
</dbReference>
<dbReference type="Proteomes" id="UP001431429">
    <property type="component" value="Unassembled WGS sequence"/>
</dbReference>
<evidence type="ECO:0000313" key="3">
    <source>
        <dbReference type="EMBL" id="MCM2387240.1"/>
    </source>
</evidence>
<evidence type="ECO:0000256" key="1">
    <source>
        <dbReference type="ARBA" id="ARBA00006484"/>
    </source>
</evidence>
<keyword evidence="2" id="KW-0560">Oxidoreductase</keyword>
<dbReference type="InterPro" id="IPR002347">
    <property type="entry name" value="SDR_fam"/>
</dbReference>
<comment type="caution">
    <text evidence="3">The sequence shown here is derived from an EMBL/GenBank/DDBJ whole genome shotgun (WGS) entry which is preliminary data.</text>
</comment>
<gene>
    <name evidence="3" type="ORF">NBG84_02745</name>
</gene>
<dbReference type="PROSITE" id="PS00061">
    <property type="entry name" value="ADH_SHORT"/>
    <property type="match status" value="1"/>
</dbReference>
<reference evidence="3" key="1">
    <citation type="submission" date="2022-06" db="EMBL/GenBank/DDBJ databases">
        <title>Genome public.</title>
        <authorList>
            <person name="Sun Q."/>
        </authorList>
    </citation>
    <scope>NUCLEOTIDE SEQUENCE</scope>
    <source>
        <strain evidence="3">CWNU-1</strain>
    </source>
</reference>
<organism evidence="3 4">
    <name type="scientific">Streptomyces albipurpureus</name>
    <dbReference type="NCBI Taxonomy" id="2897419"/>
    <lineage>
        <taxon>Bacteria</taxon>
        <taxon>Bacillati</taxon>
        <taxon>Actinomycetota</taxon>
        <taxon>Actinomycetes</taxon>
        <taxon>Kitasatosporales</taxon>
        <taxon>Streptomycetaceae</taxon>
        <taxon>Streptomyces</taxon>
    </lineage>
</organism>
<keyword evidence="4" id="KW-1185">Reference proteome</keyword>
<dbReference type="InterPro" id="IPR036291">
    <property type="entry name" value="NAD(P)-bd_dom_sf"/>
</dbReference>
<accession>A0ABT0UFS1</accession>
<evidence type="ECO:0000313" key="4">
    <source>
        <dbReference type="Proteomes" id="UP001431429"/>
    </source>
</evidence>
<dbReference type="CDD" id="cd05233">
    <property type="entry name" value="SDR_c"/>
    <property type="match status" value="1"/>
</dbReference>
<name>A0ABT0UFS1_9ACTN</name>
<dbReference type="PRINTS" id="PR00080">
    <property type="entry name" value="SDRFAMILY"/>
</dbReference>
<dbReference type="EMBL" id="JAMQAW010000002">
    <property type="protein sequence ID" value="MCM2387240.1"/>
    <property type="molecule type" value="Genomic_DNA"/>
</dbReference>
<dbReference type="Pfam" id="PF13561">
    <property type="entry name" value="adh_short_C2"/>
    <property type="match status" value="1"/>
</dbReference>
<dbReference type="PANTHER" id="PTHR43639:SF1">
    <property type="entry name" value="SHORT-CHAIN DEHYDROGENASE_REDUCTASE FAMILY PROTEIN"/>
    <property type="match status" value="1"/>
</dbReference>
<dbReference type="InterPro" id="IPR020904">
    <property type="entry name" value="Sc_DH/Rdtase_CS"/>
</dbReference>
<evidence type="ECO:0000256" key="2">
    <source>
        <dbReference type="ARBA" id="ARBA00023002"/>
    </source>
</evidence>
<protein>
    <submittedName>
        <fullName evidence="3">SDR family oxidoreductase</fullName>
    </submittedName>
</protein>